<evidence type="ECO:0000313" key="3">
    <source>
        <dbReference type="EMBL" id="UGS35200.1"/>
    </source>
</evidence>
<accession>A0A9E6XVY3</accession>
<feature type="domain" description="HDOD" evidence="2">
    <location>
        <begin position="28"/>
        <end position="222"/>
    </location>
</feature>
<keyword evidence="4" id="KW-1185">Reference proteome</keyword>
<reference evidence="3" key="1">
    <citation type="journal article" date="2022" name="Int. J. Syst. Evol. Microbiol.">
        <title>Pseudomonas aegrilactucae sp. nov. and Pseudomonas morbosilactucae sp. nov., pathogens causing bacterial rot of lettuce in Japan.</title>
        <authorList>
            <person name="Sawada H."/>
            <person name="Fujikawa T."/>
            <person name="Satou M."/>
        </authorList>
    </citation>
    <scope>NUCLEOTIDE SEQUENCE</scope>
    <source>
        <strain evidence="3">0166_1</strain>
    </source>
</reference>
<evidence type="ECO:0000259" key="2">
    <source>
        <dbReference type="PROSITE" id="PS51833"/>
    </source>
</evidence>
<dbReference type="PANTHER" id="PTHR33525">
    <property type="match status" value="1"/>
</dbReference>
<feature type="region of interest" description="Disordered" evidence="1">
    <location>
        <begin position="279"/>
        <end position="320"/>
    </location>
</feature>
<dbReference type="EMBL" id="CP087164">
    <property type="protein sequence ID" value="UGS35200.1"/>
    <property type="molecule type" value="Genomic_DNA"/>
</dbReference>
<name>A0A9E6XVY3_9ACTN</name>
<dbReference type="InterPro" id="IPR052340">
    <property type="entry name" value="RNase_Y/CdgJ"/>
</dbReference>
<dbReference type="PROSITE" id="PS51833">
    <property type="entry name" value="HDOD"/>
    <property type="match status" value="1"/>
</dbReference>
<dbReference type="SUPFAM" id="SSF109604">
    <property type="entry name" value="HD-domain/PDEase-like"/>
    <property type="match status" value="1"/>
</dbReference>
<dbReference type="Proteomes" id="UP001162834">
    <property type="component" value="Chromosome"/>
</dbReference>
<sequence>MDGVRWRDAVDPEIEDRLAAAVDELALLPVLDATVARIVAAVEDPDAASADLVAVLEGDPAFARRLIDRLDDPGRPPPLRVRTIRQAVLGTGRPALHRLALEVAVHRFLAETPAAGAARARLRHNASVAAAAAVTIAARTGTPPAVPHLAALLHDAGELVLALAFTPSTCAALALEHPNPTDRARAQRTRLGVDHAVAGAMLAERWNLDEGVPEAIALHHGGATGTASPTTEIAVVQLAVQVPHLASGGEPDHAVLWAALERCRAPAALLDELLADPAVAAPPRPADRARPGVAASGRPGAQPSTSSSPRSATSAASRVL</sequence>
<dbReference type="AlphaFoldDB" id="A0A9E6XVY3"/>
<dbReference type="Pfam" id="PF08668">
    <property type="entry name" value="HDOD"/>
    <property type="match status" value="1"/>
</dbReference>
<dbReference type="KEGG" id="sbae:DSM104329_01585"/>
<gene>
    <name evidence="3" type="ORF">DSM104329_01585</name>
</gene>
<dbReference type="PANTHER" id="PTHR33525:SF3">
    <property type="entry name" value="RIBONUCLEASE Y"/>
    <property type="match status" value="1"/>
</dbReference>
<organism evidence="3 4">
    <name type="scientific">Capillimicrobium parvum</name>
    <dbReference type="NCBI Taxonomy" id="2884022"/>
    <lineage>
        <taxon>Bacteria</taxon>
        <taxon>Bacillati</taxon>
        <taxon>Actinomycetota</taxon>
        <taxon>Thermoleophilia</taxon>
        <taxon>Solirubrobacterales</taxon>
        <taxon>Capillimicrobiaceae</taxon>
        <taxon>Capillimicrobium</taxon>
    </lineage>
</organism>
<dbReference type="Gene3D" id="1.10.3210.10">
    <property type="entry name" value="Hypothetical protein af1432"/>
    <property type="match status" value="1"/>
</dbReference>
<feature type="compositionally biased region" description="Low complexity" evidence="1">
    <location>
        <begin position="303"/>
        <end position="320"/>
    </location>
</feature>
<evidence type="ECO:0000256" key="1">
    <source>
        <dbReference type="SAM" id="MobiDB-lite"/>
    </source>
</evidence>
<proteinExistence type="predicted"/>
<evidence type="ECO:0000313" key="4">
    <source>
        <dbReference type="Proteomes" id="UP001162834"/>
    </source>
</evidence>
<protein>
    <recommendedName>
        <fullName evidence="2">HDOD domain-containing protein</fullName>
    </recommendedName>
</protein>
<dbReference type="InterPro" id="IPR013976">
    <property type="entry name" value="HDOD"/>
</dbReference>